<keyword evidence="6" id="KW-0482">Metalloprotease</keyword>
<reference evidence="10" key="1">
    <citation type="submission" date="2006-10" db="EMBL/GenBank/DDBJ databases">
        <title>Complete sequence of Solibacter usitatus Ellin6076.</title>
        <authorList>
            <consortium name="US DOE Joint Genome Institute"/>
            <person name="Copeland A."/>
            <person name="Lucas S."/>
            <person name="Lapidus A."/>
            <person name="Barry K."/>
            <person name="Detter J.C."/>
            <person name="Glavina del Rio T."/>
            <person name="Hammon N."/>
            <person name="Israni S."/>
            <person name="Dalin E."/>
            <person name="Tice H."/>
            <person name="Pitluck S."/>
            <person name="Thompson L.S."/>
            <person name="Brettin T."/>
            <person name="Bruce D."/>
            <person name="Han C."/>
            <person name="Tapia R."/>
            <person name="Gilna P."/>
            <person name="Schmutz J."/>
            <person name="Larimer F."/>
            <person name="Land M."/>
            <person name="Hauser L."/>
            <person name="Kyrpides N."/>
            <person name="Mikhailova N."/>
            <person name="Janssen P.H."/>
            <person name="Kuske C.R."/>
            <person name="Richardson P."/>
        </authorList>
    </citation>
    <scope>NUCLEOTIDE SEQUENCE</scope>
    <source>
        <strain evidence="10">Ellin6076</strain>
    </source>
</reference>
<dbReference type="Gene3D" id="1.10.1380.10">
    <property type="entry name" value="Neutral endopeptidase , domain2"/>
    <property type="match status" value="1"/>
</dbReference>
<dbReference type="PANTHER" id="PTHR11733">
    <property type="entry name" value="ZINC METALLOPROTEASE FAMILY M13 NEPRILYSIN-RELATED"/>
    <property type="match status" value="1"/>
</dbReference>
<evidence type="ECO:0000256" key="3">
    <source>
        <dbReference type="ARBA" id="ARBA00022723"/>
    </source>
</evidence>
<keyword evidence="2" id="KW-0645">Protease</keyword>
<proteinExistence type="predicted"/>
<dbReference type="InterPro" id="IPR042089">
    <property type="entry name" value="Peptidase_M13_dom_2"/>
</dbReference>
<dbReference type="STRING" id="234267.Acid_2789"/>
<sequence precursor="true">MTLMRARLSRPRAAAILLAAGLVAAAGCRTTPPSSAAGIDLKGMDTSIAPGDDFNAYANGAWIKATPIPADKPGYGAGAILIDETRKRLQTLLQESSSTTANSDARKIADYYSTFMDEAAIESKGIAPLKPQLDEIAAIADPHGLARVLGSGLRADVDPLNNTNFETGNLFGVWITQGLTDPSHNFPYLLQGGLGLPDRDYYISASPTMAALRTQYQAHIAATFKLAGFTDPTARAARVFALETKMAQVHATRVESEDVHAAVSWNRDELTAKAPGLDWPALRDAAGLRDAPVFVIWHPKAIRGLAALAAAEPLDAWKDWLAFHAIEDAAAYLPRAFVEEHFAFYGKALNGTPEMRPRSQRAMDFTSEALGEVVGKAYVQRYFPAASKAKAQAMVDDLVQAFARRIDALSWMSPETKTKARQKLDTLKVGVGYPDQWQDYSALEIVKGDAFGNTERAGLFEYHRHLAKLHQPVDRGEWWMTPQTVNAVNLPLQNALNFPAAIIQPPYFDPDADAAHNYGSMGAIIGHEISHSFDDQGSLFDASGRLANWWTKADFDHFKAAGEALAAQFDAYRPFPDLAVNGHQTLSENIADVAGLLAAYDAYRLSLHGQPDVVKAGFTGDQRFMISFAQSWRARTRDAALRRQIATDGHAPAEYRALAVRNLDAWYDAFSVRLQQKLYLAPPDRVHVW</sequence>
<protein>
    <submittedName>
        <fullName evidence="10">Endothelin-converting enzyme 1</fullName>
        <ecNumber evidence="10">3.4.24.71</ecNumber>
    </submittedName>
</protein>
<dbReference type="Gene3D" id="3.40.390.10">
    <property type="entry name" value="Collagenase (Catalytic Domain)"/>
    <property type="match status" value="1"/>
</dbReference>
<comment type="cofactor">
    <cofactor evidence="1">
        <name>Zn(2+)</name>
        <dbReference type="ChEBI" id="CHEBI:29105"/>
    </cofactor>
</comment>
<dbReference type="HOGENOM" id="CLU_006187_7_2_0"/>
<dbReference type="PROSITE" id="PS51257">
    <property type="entry name" value="PROKAR_LIPOPROTEIN"/>
    <property type="match status" value="1"/>
</dbReference>
<evidence type="ECO:0000259" key="8">
    <source>
        <dbReference type="Pfam" id="PF01431"/>
    </source>
</evidence>
<keyword evidence="3" id="KW-0479">Metal-binding</keyword>
<evidence type="ECO:0000259" key="9">
    <source>
        <dbReference type="Pfam" id="PF05649"/>
    </source>
</evidence>
<keyword evidence="7" id="KW-0732">Signal</keyword>
<dbReference type="OrthoDB" id="9775677at2"/>
<evidence type="ECO:0000256" key="5">
    <source>
        <dbReference type="ARBA" id="ARBA00022833"/>
    </source>
</evidence>
<dbReference type="InterPro" id="IPR000718">
    <property type="entry name" value="Peptidase_M13"/>
</dbReference>
<dbReference type="eggNOG" id="COG3590">
    <property type="taxonomic scope" value="Bacteria"/>
</dbReference>
<dbReference type="EMBL" id="CP000473">
    <property type="protein sequence ID" value="ABJ83775.1"/>
    <property type="molecule type" value="Genomic_DNA"/>
</dbReference>
<keyword evidence="5" id="KW-0862">Zinc</keyword>
<dbReference type="SUPFAM" id="SSF55486">
    <property type="entry name" value="Metalloproteases ('zincins'), catalytic domain"/>
    <property type="match status" value="1"/>
</dbReference>
<dbReference type="InParanoid" id="Q023R5"/>
<name>Q023R5_SOLUE</name>
<dbReference type="InterPro" id="IPR024079">
    <property type="entry name" value="MetalloPept_cat_dom_sf"/>
</dbReference>
<dbReference type="InterPro" id="IPR018497">
    <property type="entry name" value="Peptidase_M13_C"/>
</dbReference>
<dbReference type="CDD" id="cd08662">
    <property type="entry name" value="M13"/>
    <property type="match status" value="1"/>
</dbReference>
<evidence type="ECO:0000256" key="7">
    <source>
        <dbReference type="SAM" id="SignalP"/>
    </source>
</evidence>
<dbReference type="Pfam" id="PF01431">
    <property type="entry name" value="Peptidase_M13"/>
    <property type="match status" value="1"/>
</dbReference>
<feature type="domain" description="Peptidase M13 C-terminal" evidence="8">
    <location>
        <begin position="486"/>
        <end position="685"/>
    </location>
</feature>
<dbReference type="InterPro" id="IPR008753">
    <property type="entry name" value="Peptidase_M13_N"/>
</dbReference>
<dbReference type="GO" id="GO:0046872">
    <property type="term" value="F:metal ion binding"/>
    <property type="evidence" value="ECO:0007669"/>
    <property type="project" value="UniProtKB-KW"/>
</dbReference>
<evidence type="ECO:0000256" key="1">
    <source>
        <dbReference type="ARBA" id="ARBA00001947"/>
    </source>
</evidence>
<feature type="signal peptide" evidence="7">
    <location>
        <begin position="1"/>
        <end position="25"/>
    </location>
</feature>
<feature type="chain" id="PRO_5004163646" evidence="7">
    <location>
        <begin position="26"/>
        <end position="689"/>
    </location>
</feature>
<evidence type="ECO:0000256" key="6">
    <source>
        <dbReference type="ARBA" id="ARBA00023049"/>
    </source>
</evidence>
<dbReference type="PRINTS" id="PR00786">
    <property type="entry name" value="NEPRILYSIN"/>
</dbReference>
<evidence type="ECO:0000313" key="10">
    <source>
        <dbReference type="EMBL" id="ABJ83775.1"/>
    </source>
</evidence>
<dbReference type="EC" id="3.4.24.71" evidence="10"/>
<dbReference type="GO" id="GO:0004222">
    <property type="term" value="F:metalloendopeptidase activity"/>
    <property type="evidence" value="ECO:0007669"/>
    <property type="project" value="UniProtKB-EC"/>
</dbReference>
<keyword evidence="4 10" id="KW-0378">Hydrolase</keyword>
<dbReference type="PROSITE" id="PS51885">
    <property type="entry name" value="NEPRILYSIN"/>
    <property type="match status" value="1"/>
</dbReference>
<dbReference type="GO" id="GO:0016485">
    <property type="term" value="P:protein processing"/>
    <property type="evidence" value="ECO:0007669"/>
    <property type="project" value="TreeGrafter"/>
</dbReference>
<accession>Q023R5</accession>
<dbReference type="PANTHER" id="PTHR11733:SF211">
    <property type="entry name" value="OLIGOPEPTIDASE LIPOPROTEIN M13 FAMILY"/>
    <property type="match status" value="1"/>
</dbReference>
<dbReference type="AlphaFoldDB" id="Q023R5"/>
<dbReference type="KEGG" id="sus:Acid_2789"/>
<dbReference type="Pfam" id="PF05649">
    <property type="entry name" value="Peptidase_M13_N"/>
    <property type="match status" value="1"/>
</dbReference>
<dbReference type="GO" id="GO:0005886">
    <property type="term" value="C:plasma membrane"/>
    <property type="evidence" value="ECO:0007669"/>
    <property type="project" value="TreeGrafter"/>
</dbReference>
<evidence type="ECO:0000256" key="4">
    <source>
        <dbReference type="ARBA" id="ARBA00022801"/>
    </source>
</evidence>
<feature type="domain" description="Peptidase M13 N-terminal" evidence="9">
    <location>
        <begin position="50"/>
        <end position="434"/>
    </location>
</feature>
<gene>
    <name evidence="10" type="ordered locus">Acid_2789</name>
</gene>
<organism evidence="10">
    <name type="scientific">Solibacter usitatus (strain Ellin6076)</name>
    <dbReference type="NCBI Taxonomy" id="234267"/>
    <lineage>
        <taxon>Bacteria</taxon>
        <taxon>Pseudomonadati</taxon>
        <taxon>Acidobacteriota</taxon>
        <taxon>Terriglobia</taxon>
        <taxon>Bryobacterales</taxon>
        <taxon>Solibacteraceae</taxon>
        <taxon>Candidatus Solibacter</taxon>
    </lineage>
</organism>
<evidence type="ECO:0000256" key="2">
    <source>
        <dbReference type="ARBA" id="ARBA00022670"/>
    </source>
</evidence>